<dbReference type="InterPro" id="IPR010718">
    <property type="entry name" value="DUF1294"/>
</dbReference>
<dbReference type="Proteomes" id="UP000059113">
    <property type="component" value="Chromosome"/>
</dbReference>
<evidence type="ECO:0000313" key="2">
    <source>
        <dbReference type="EMBL" id="AKQ43027.2"/>
    </source>
</evidence>
<accession>A0A0H4VEA5</accession>
<reference evidence="2 3" key="1">
    <citation type="journal article" date="2015" name="Int. J. Syst. Evol. Microbiol.">
        <title>Erythrobacter atlanticus sp. nov., a bacterium from ocean sediment able to degrade polycyclic aromatic hydrocarbons.</title>
        <authorList>
            <person name="Zhuang L."/>
            <person name="Liu Y."/>
            <person name="Wang L."/>
            <person name="Wang W."/>
            <person name="Shao Z."/>
        </authorList>
    </citation>
    <scope>NUCLEOTIDE SEQUENCE [LARGE SCALE GENOMIC DNA]</scope>
    <source>
        <strain evidence="3">s21-N3</strain>
    </source>
</reference>
<evidence type="ECO:0000313" key="3">
    <source>
        <dbReference type="Proteomes" id="UP000059113"/>
    </source>
</evidence>
<dbReference type="EMBL" id="CP011310">
    <property type="protein sequence ID" value="AKQ43027.2"/>
    <property type="molecule type" value="Genomic_DNA"/>
</dbReference>
<protein>
    <submittedName>
        <fullName evidence="2">Putative inner membrane protein</fullName>
    </submittedName>
</protein>
<organism evidence="2 3">
    <name type="scientific">Aurantiacibacter atlanticus</name>
    <dbReference type="NCBI Taxonomy" id="1648404"/>
    <lineage>
        <taxon>Bacteria</taxon>
        <taxon>Pseudomonadati</taxon>
        <taxon>Pseudomonadota</taxon>
        <taxon>Alphaproteobacteria</taxon>
        <taxon>Sphingomonadales</taxon>
        <taxon>Erythrobacteraceae</taxon>
        <taxon>Aurantiacibacter</taxon>
    </lineage>
</organism>
<feature type="transmembrane region" description="Helical" evidence="1">
    <location>
        <begin position="77"/>
        <end position="97"/>
    </location>
</feature>
<keyword evidence="1" id="KW-0812">Transmembrane</keyword>
<feature type="transmembrane region" description="Helical" evidence="1">
    <location>
        <begin position="12"/>
        <end position="34"/>
    </location>
</feature>
<dbReference type="RefSeq" id="WP_227819634.1">
    <property type="nucleotide sequence ID" value="NZ_CP011310.1"/>
</dbReference>
<keyword evidence="1" id="KW-1133">Transmembrane helix</keyword>
<dbReference type="Pfam" id="PF06961">
    <property type="entry name" value="DUF1294"/>
    <property type="match status" value="1"/>
</dbReference>
<sequence>MAIFELVTAEWLTYYLIGISFVSFAAFGTDKWYAETGQSRISEATLLGWALLGGTLGAYAGRQIFRHKTRKQPFSSDLHFIAAAQLVLLVFLAVYLAEWPD</sequence>
<evidence type="ECO:0000256" key="1">
    <source>
        <dbReference type="SAM" id="Phobius"/>
    </source>
</evidence>
<dbReference type="KEGG" id="ery:CP97_00910"/>
<name>A0A0H4VEA5_9SPHN</name>
<reference evidence="3" key="2">
    <citation type="submission" date="2015-04" db="EMBL/GenBank/DDBJ databases">
        <title>The complete genome sequence of Erythrobacter sp. s21-N3.</title>
        <authorList>
            <person name="Zhuang L."/>
            <person name="Liu Y."/>
            <person name="Shao Z."/>
        </authorList>
    </citation>
    <scope>NUCLEOTIDE SEQUENCE [LARGE SCALE GENOMIC DNA]</scope>
    <source>
        <strain evidence="3">s21-N3</strain>
    </source>
</reference>
<proteinExistence type="predicted"/>
<keyword evidence="1" id="KW-0472">Membrane</keyword>
<gene>
    <name evidence="2" type="ORF">CP97_00910</name>
</gene>
<dbReference type="AlphaFoldDB" id="A0A0H4VEA5"/>
<keyword evidence="3" id="KW-1185">Reference proteome</keyword>
<feature type="transmembrane region" description="Helical" evidence="1">
    <location>
        <begin position="46"/>
        <end position="65"/>
    </location>
</feature>